<dbReference type="PANTHER" id="PTHR21666:SF270">
    <property type="entry name" value="MUREIN HYDROLASE ACTIVATOR ENVC"/>
    <property type="match status" value="1"/>
</dbReference>
<name>A0A4R9ATX0_9MICO</name>
<dbReference type="InterPro" id="IPR050570">
    <property type="entry name" value="Cell_wall_metabolism_enzyme"/>
</dbReference>
<dbReference type="Pfam" id="PF01551">
    <property type="entry name" value="Peptidase_M23"/>
    <property type="match status" value="1"/>
</dbReference>
<keyword evidence="3" id="KW-1185">Reference proteome</keyword>
<dbReference type="CDD" id="cd12797">
    <property type="entry name" value="M23_peptidase"/>
    <property type="match status" value="1"/>
</dbReference>
<dbReference type="InterPro" id="IPR016047">
    <property type="entry name" value="M23ase_b-sheet_dom"/>
</dbReference>
<gene>
    <name evidence="2" type="ORF">E3T50_12085</name>
</gene>
<evidence type="ECO:0000313" key="2">
    <source>
        <dbReference type="EMBL" id="TFD69697.1"/>
    </source>
</evidence>
<evidence type="ECO:0000259" key="1">
    <source>
        <dbReference type="Pfam" id="PF01551"/>
    </source>
</evidence>
<comment type="caution">
    <text evidence="2">The sequence shown here is derived from an EMBL/GenBank/DDBJ whole genome shotgun (WGS) entry which is preliminary data.</text>
</comment>
<proteinExistence type="predicted"/>
<dbReference type="AlphaFoldDB" id="A0A4R9ATX0"/>
<sequence>MSTPTDGVARAAAEAAAQAAAQKSGNARAAAAQALKAQLAAAARVAANRATAQKLSVERSAALADALTRSQSAQAVLNTAHVDLESRRASQVTAQGRVSLVHRLAVEASTTAAASTRSFAALARKLAQQQSGAVVADVFLGGHSLSNMLDQLSTLDQLNHVTENIQTIQARAQADTARAVKLNQQDAETRTAASTASVDASQATLDAATSDFEIAGLALVTAASQAATAAATLAALGVRPITLTDVGQLSDQGWANPAHGAISDAYGPRPVRPIPGVGAFHFGTDIGASCKSPVLAATAGIVRAASALGSYGNWILIDHGAGVETGYAHLAAGDTLVAVGDHVAAGQQIASVGSTGLSTGCHTHIEVRVDGVRVNPQPFFLNRGVDLGN</sequence>
<accession>A0A4R9ATX0</accession>
<dbReference type="Proteomes" id="UP000297983">
    <property type="component" value="Unassembled WGS sequence"/>
</dbReference>
<evidence type="ECO:0000313" key="3">
    <source>
        <dbReference type="Proteomes" id="UP000297983"/>
    </source>
</evidence>
<organism evidence="2 3">
    <name type="scientific">Cryobacterium gelidum</name>
    <dbReference type="NCBI Taxonomy" id="1259164"/>
    <lineage>
        <taxon>Bacteria</taxon>
        <taxon>Bacillati</taxon>
        <taxon>Actinomycetota</taxon>
        <taxon>Actinomycetes</taxon>
        <taxon>Micrococcales</taxon>
        <taxon>Microbacteriaceae</taxon>
        <taxon>Cryobacterium</taxon>
    </lineage>
</organism>
<dbReference type="SUPFAM" id="SSF51261">
    <property type="entry name" value="Duplicated hybrid motif"/>
    <property type="match status" value="1"/>
</dbReference>
<feature type="domain" description="M23ase beta-sheet core" evidence="1">
    <location>
        <begin position="280"/>
        <end position="376"/>
    </location>
</feature>
<dbReference type="EMBL" id="SOHL01000022">
    <property type="protein sequence ID" value="TFD69697.1"/>
    <property type="molecule type" value="Genomic_DNA"/>
</dbReference>
<dbReference type="GO" id="GO:0004222">
    <property type="term" value="F:metalloendopeptidase activity"/>
    <property type="evidence" value="ECO:0007669"/>
    <property type="project" value="TreeGrafter"/>
</dbReference>
<dbReference type="Gene3D" id="2.70.70.10">
    <property type="entry name" value="Glucose Permease (Domain IIA)"/>
    <property type="match status" value="1"/>
</dbReference>
<reference evidence="2 3" key="1">
    <citation type="submission" date="2019-03" db="EMBL/GenBank/DDBJ databases">
        <title>Genomics of glacier-inhabiting Cryobacterium strains.</title>
        <authorList>
            <person name="Liu Q."/>
            <person name="Xin Y.-H."/>
        </authorList>
    </citation>
    <scope>NUCLEOTIDE SEQUENCE [LARGE SCALE GENOMIC DNA]</scope>
    <source>
        <strain evidence="2 3">Hz16</strain>
    </source>
</reference>
<dbReference type="PANTHER" id="PTHR21666">
    <property type="entry name" value="PEPTIDASE-RELATED"/>
    <property type="match status" value="1"/>
</dbReference>
<dbReference type="InterPro" id="IPR011055">
    <property type="entry name" value="Dup_hybrid_motif"/>
</dbReference>
<protein>
    <submittedName>
        <fullName evidence="2">M23 family metallopeptidase</fullName>
    </submittedName>
</protein>